<accession>K9WZ40</accession>
<evidence type="ECO:0000256" key="1">
    <source>
        <dbReference type="SAM" id="Phobius"/>
    </source>
</evidence>
<feature type="transmembrane region" description="Helical" evidence="1">
    <location>
        <begin position="12"/>
        <end position="32"/>
    </location>
</feature>
<proteinExistence type="predicted"/>
<dbReference type="RefSeq" id="WP_015208873.1">
    <property type="nucleotide sequence ID" value="NC_019757.1"/>
</dbReference>
<dbReference type="STRING" id="56107.Cylst_3482"/>
<name>K9WZ40_9NOST</name>
<evidence type="ECO:0000313" key="2">
    <source>
        <dbReference type="EMBL" id="AFZ25625.1"/>
    </source>
</evidence>
<dbReference type="KEGG" id="csg:Cylst_3482"/>
<dbReference type="HOGENOM" id="CLU_116633_0_0_3"/>
<dbReference type="Proteomes" id="UP000010475">
    <property type="component" value="Chromosome"/>
</dbReference>
<protein>
    <submittedName>
        <fullName evidence="2">Uncharacterized protein</fullName>
    </submittedName>
</protein>
<dbReference type="AlphaFoldDB" id="K9WZ40"/>
<gene>
    <name evidence="2" type="ORF">Cylst_3482</name>
</gene>
<keyword evidence="1" id="KW-1133">Transmembrane helix</keyword>
<dbReference type="EMBL" id="CP003642">
    <property type="protein sequence ID" value="AFZ25625.1"/>
    <property type="molecule type" value="Genomic_DNA"/>
</dbReference>
<dbReference type="OrthoDB" id="510168at2"/>
<dbReference type="eggNOG" id="COG3224">
    <property type="taxonomic scope" value="Bacteria"/>
</dbReference>
<evidence type="ECO:0000313" key="3">
    <source>
        <dbReference type="Proteomes" id="UP000010475"/>
    </source>
</evidence>
<feature type="transmembrane region" description="Helical" evidence="1">
    <location>
        <begin position="135"/>
        <end position="157"/>
    </location>
</feature>
<keyword evidence="1" id="KW-0472">Membrane</keyword>
<feature type="transmembrane region" description="Helical" evidence="1">
    <location>
        <begin position="98"/>
        <end position="123"/>
    </location>
</feature>
<feature type="transmembrane region" description="Helical" evidence="1">
    <location>
        <begin position="163"/>
        <end position="187"/>
    </location>
</feature>
<organism evidence="2 3">
    <name type="scientific">Cylindrospermum stagnale PCC 7417</name>
    <dbReference type="NCBI Taxonomy" id="56107"/>
    <lineage>
        <taxon>Bacteria</taxon>
        <taxon>Bacillati</taxon>
        <taxon>Cyanobacteriota</taxon>
        <taxon>Cyanophyceae</taxon>
        <taxon>Nostocales</taxon>
        <taxon>Nostocaceae</taxon>
        <taxon>Cylindrospermum</taxon>
    </lineage>
</organism>
<feature type="transmembrane region" description="Helical" evidence="1">
    <location>
        <begin position="69"/>
        <end position="92"/>
    </location>
</feature>
<dbReference type="PATRIC" id="fig|56107.3.peg.3826"/>
<keyword evidence="3" id="KW-1185">Reference proteome</keyword>
<sequence length="191" mass="20565">MIKVKSVKTKFSWTWLWVLATFGGFLLSLLLIEIGGRKDIGIIEASIGGLAIAIPQSCILRTSIFSLRWVLATLLGWAMIAATSVGAVGWIVPTTESLPLRLILGTISGAIGGLGIGLAQWWLAIPQSVTSGWRWVFVSSASWAVAVPVGSVVGMFLRRLTQLFLGEVVGLAITWLIVAIFTGINAYRLLR</sequence>
<keyword evidence="1" id="KW-0812">Transmembrane</keyword>
<reference evidence="2 3" key="1">
    <citation type="submission" date="2012-06" db="EMBL/GenBank/DDBJ databases">
        <title>Finished chromosome of genome of Cylindrospermum stagnale PCC 7417.</title>
        <authorList>
            <consortium name="US DOE Joint Genome Institute"/>
            <person name="Gugger M."/>
            <person name="Coursin T."/>
            <person name="Rippka R."/>
            <person name="Tandeau De Marsac N."/>
            <person name="Huntemann M."/>
            <person name="Wei C.-L."/>
            <person name="Han J."/>
            <person name="Detter J.C."/>
            <person name="Han C."/>
            <person name="Tapia R."/>
            <person name="Chen A."/>
            <person name="Kyrpides N."/>
            <person name="Mavromatis K."/>
            <person name="Markowitz V."/>
            <person name="Szeto E."/>
            <person name="Ivanova N."/>
            <person name="Pagani I."/>
            <person name="Pati A."/>
            <person name="Goodwin L."/>
            <person name="Nordberg H.P."/>
            <person name="Cantor M.N."/>
            <person name="Hua S.X."/>
            <person name="Woyke T."/>
            <person name="Kerfeld C.A."/>
        </authorList>
    </citation>
    <scope>NUCLEOTIDE SEQUENCE [LARGE SCALE GENOMIC DNA]</scope>
    <source>
        <strain evidence="2 3">PCC 7417</strain>
    </source>
</reference>